<evidence type="ECO:0000313" key="2">
    <source>
        <dbReference type="Proteomes" id="UP001501005"/>
    </source>
</evidence>
<dbReference type="EMBL" id="BAAAHG010000056">
    <property type="protein sequence ID" value="GAA0927352.1"/>
    <property type="molecule type" value="Genomic_DNA"/>
</dbReference>
<name>A0ABN1PG81_9ACTN</name>
<accession>A0ABN1PG81</accession>
<proteinExistence type="predicted"/>
<protein>
    <submittedName>
        <fullName evidence="1">Uncharacterized protein</fullName>
    </submittedName>
</protein>
<keyword evidence="2" id="KW-1185">Reference proteome</keyword>
<organism evidence="1 2">
    <name type="scientific">Streptomyces thermoalcalitolerans</name>
    <dbReference type="NCBI Taxonomy" id="65605"/>
    <lineage>
        <taxon>Bacteria</taxon>
        <taxon>Bacillati</taxon>
        <taxon>Actinomycetota</taxon>
        <taxon>Actinomycetes</taxon>
        <taxon>Kitasatosporales</taxon>
        <taxon>Streptomycetaceae</taxon>
        <taxon>Streptomyces</taxon>
    </lineage>
</organism>
<dbReference type="Proteomes" id="UP001501005">
    <property type="component" value="Unassembled WGS sequence"/>
</dbReference>
<reference evidence="1 2" key="1">
    <citation type="journal article" date="2019" name="Int. J. Syst. Evol. Microbiol.">
        <title>The Global Catalogue of Microorganisms (GCM) 10K type strain sequencing project: providing services to taxonomists for standard genome sequencing and annotation.</title>
        <authorList>
            <consortium name="The Broad Institute Genomics Platform"/>
            <consortium name="The Broad Institute Genome Sequencing Center for Infectious Disease"/>
            <person name="Wu L."/>
            <person name="Ma J."/>
        </authorList>
    </citation>
    <scope>NUCLEOTIDE SEQUENCE [LARGE SCALE GENOMIC DNA]</scope>
    <source>
        <strain evidence="1 2">JCM 10673</strain>
    </source>
</reference>
<sequence length="110" mass="11879">MFLSVDVVPESSMGHTVSVRHHGHQCIRSNTSATRQDPATSRCRRRAGLGGAWTVEWVAAWVAVPFEAGREEPIAWGGYGFAVVRYLLWSTGPTTLGRTCPAADGKKGVP</sequence>
<gene>
    <name evidence="1" type="ORF">GCM10009549_49420</name>
</gene>
<evidence type="ECO:0000313" key="1">
    <source>
        <dbReference type="EMBL" id="GAA0927352.1"/>
    </source>
</evidence>
<comment type="caution">
    <text evidence="1">The sequence shown here is derived from an EMBL/GenBank/DDBJ whole genome shotgun (WGS) entry which is preliminary data.</text>
</comment>